<protein>
    <submittedName>
        <fullName evidence="9">Organic cation/carnitine transporter 3-like</fullName>
    </submittedName>
</protein>
<dbReference type="RefSeq" id="XP_019091286.1">
    <property type="nucleotide sequence ID" value="XM_019235741.1"/>
</dbReference>
<sequence>MADSTRLFLSNSSESKLPPTRSLDETIEQCIGNFGWAQFLQAALISFAWFFDAQQTFITVFTDSQPTWHCTDSVCNTSSNLCTLPNQTWSWDFDPHVSIISEWGLQCAGSFFRGLPASSFFLGCLIGGLALSTLADSSLGRKNMLLLSCLIMSLSSMLTAFSTSIWIYAFLRFVNGFGRATIGTCALVLSTELVGKKWRGQVGAMGFFCFTLGFLTLPMFGYINKGNSWRYLYVWTSIPTLIYCSLVRIFVRESPRWLIVKGRMEEAVSILQSIASNAITVSSTNLCFDVQENQSDIYDALKILVRKRWLLKRLLVAMALGFGIGMVYYGMPLALTNLNFNLYLGVVFNALSEFPAFLITFFLIDKINRRDALIGFTALSGISSALIAALGQQLGSLQIVLELVSFFSACTAFNMTLIYTIEMFPTCVRNSAMAMVRQALVFGGVFSPVMVAAGRENQFWSYGLFGLVIGLCGFVCGWITGD</sequence>
<evidence type="ECO:0000313" key="8">
    <source>
        <dbReference type="Proteomes" id="UP000694864"/>
    </source>
</evidence>
<comment type="subcellular location">
    <subcellularLocation>
        <location evidence="1">Membrane</location>
        <topology evidence="1">Multi-pass membrane protein</topology>
    </subcellularLocation>
</comment>
<evidence type="ECO:0000256" key="6">
    <source>
        <dbReference type="SAM" id="Phobius"/>
    </source>
</evidence>
<dbReference type="InterPro" id="IPR005828">
    <property type="entry name" value="MFS_sugar_transport-like"/>
</dbReference>
<dbReference type="GeneID" id="104740324"/>
<dbReference type="InterPro" id="IPR036259">
    <property type="entry name" value="MFS_trans_sf"/>
</dbReference>
<feature type="region of interest" description="Disordered" evidence="5">
    <location>
        <begin position="1"/>
        <end position="20"/>
    </location>
</feature>
<gene>
    <name evidence="9" type="primary">LOC104740324</name>
</gene>
<evidence type="ECO:0000256" key="5">
    <source>
        <dbReference type="SAM" id="MobiDB-lite"/>
    </source>
</evidence>
<reference evidence="8" key="1">
    <citation type="journal article" date="2014" name="Nat. Commun.">
        <title>The emerging biofuel crop Camelina sativa retains a highly undifferentiated hexaploid genome structure.</title>
        <authorList>
            <person name="Kagale S."/>
            <person name="Koh C."/>
            <person name="Nixon J."/>
            <person name="Bollina V."/>
            <person name="Clarke W.E."/>
            <person name="Tuteja R."/>
            <person name="Spillane C."/>
            <person name="Robinson S.J."/>
            <person name="Links M.G."/>
            <person name="Clarke C."/>
            <person name="Higgins E.E."/>
            <person name="Huebert T."/>
            <person name="Sharpe A.G."/>
            <person name="Parkin I.A."/>
        </authorList>
    </citation>
    <scope>NUCLEOTIDE SEQUENCE [LARGE SCALE GENOMIC DNA]</scope>
    <source>
        <strain evidence="8">cv. DH55</strain>
    </source>
</reference>
<feature type="transmembrane region" description="Helical" evidence="6">
    <location>
        <begin position="202"/>
        <end position="223"/>
    </location>
</feature>
<feature type="transmembrane region" description="Helical" evidence="6">
    <location>
        <begin position="111"/>
        <end position="132"/>
    </location>
</feature>
<evidence type="ECO:0000256" key="3">
    <source>
        <dbReference type="ARBA" id="ARBA00022989"/>
    </source>
</evidence>
<evidence type="ECO:0000256" key="2">
    <source>
        <dbReference type="ARBA" id="ARBA00022692"/>
    </source>
</evidence>
<feature type="domain" description="Major facilitator superfamily (MFS) profile" evidence="7">
    <location>
        <begin position="41"/>
        <end position="482"/>
    </location>
</feature>
<organism evidence="8 9">
    <name type="scientific">Camelina sativa</name>
    <name type="common">False flax</name>
    <name type="synonym">Myagrum sativum</name>
    <dbReference type="NCBI Taxonomy" id="90675"/>
    <lineage>
        <taxon>Eukaryota</taxon>
        <taxon>Viridiplantae</taxon>
        <taxon>Streptophyta</taxon>
        <taxon>Embryophyta</taxon>
        <taxon>Tracheophyta</taxon>
        <taxon>Spermatophyta</taxon>
        <taxon>Magnoliopsida</taxon>
        <taxon>eudicotyledons</taxon>
        <taxon>Gunneridae</taxon>
        <taxon>Pentapetalae</taxon>
        <taxon>rosids</taxon>
        <taxon>malvids</taxon>
        <taxon>Brassicales</taxon>
        <taxon>Brassicaceae</taxon>
        <taxon>Camelineae</taxon>
        <taxon>Camelina</taxon>
    </lineage>
</organism>
<proteinExistence type="predicted"/>
<reference evidence="9" key="2">
    <citation type="submission" date="2025-08" db="UniProtKB">
        <authorList>
            <consortium name="RefSeq"/>
        </authorList>
    </citation>
    <scope>IDENTIFICATION</scope>
    <source>
        <tissue evidence="9">Leaf</tissue>
    </source>
</reference>
<evidence type="ECO:0000256" key="1">
    <source>
        <dbReference type="ARBA" id="ARBA00004141"/>
    </source>
</evidence>
<dbReference type="InterPro" id="IPR020846">
    <property type="entry name" value="MFS_dom"/>
</dbReference>
<name>A0ABM1QWZ8_CAMSA</name>
<feature type="transmembrane region" description="Helical" evidence="6">
    <location>
        <begin position="177"/>
        <end position="195"/>
    </location>
</feature>
<dbReference type="PANTHER" id="PTHR24064">
    <property type="entry name" value="SOLUTE CARRIER FAMILY 22 MEMBER"/>
    <property type="match status" value="1"/>
</dbReference>
<keyword evidence="4 6" id="KW-0472">Membrane</keyword>
<feature type="transmembrane region" description="Helical" evidence="6">
    <location>
        <begin position="403"/>
        <end position="422"/>
    </location>
</feature>
<evidence type="ECO:0000259" key="7">
    <source>
        <dbReference type="PROSITE" id="PS50850"/>
    </source>
</evidence>
<dbReference type="PROSITE" id="PS50850">
    <property type="entry name" value="MFS"/>
    <property type="match status" value="1"/>
</dbReference>
<dbReference type="CDD" id="cd17378">
    <property type="entry name" value="MFS_OCT_plant"/>
    <property type="match status" value="1"/>
</dbReference>
<dbReference type="Gene3D" id="1.20.1250.20">
    <property type="entry name" value="MFS general substrate transporter like domains"/>
    <property type="match status" value="1"/>
</dbReference>
<evidence type="ECO:0000313" key="9">
    <source>
        <dbReference type="RefSeq" id="XP_019091286.1"/>
    </source>
</evidence>
<keyword evidence="8" id="KW-1185">Reference proteome</keyword>
<keyword evidence="2 6" id="KW-0812">Transmembrane</keyword>
<feature type="transmembrane region" description="Helical" evidence="6">
    <location>
        <begin position="310"/>
        <end position="330"/>
    </location>
</feature>
<feature type="transmembrane region" description="Helical" evidence="6">
    <location>
        <begin position="342"/>
        <end position="364"/>
    </location>
</feature>
<evidence type="ECO:0000256" key="4">
    <source>
        <dbReference type="ARBA" id="ARBA00023136"/>
    </source>
</evidence>
<feature type="transmembrane region" description="Helical" evidence="6">
    <location>
        <begin position="459"/>
        <end position="480"/>
    </location>
</feature>
<dbReference type="SUPFAM" id="SSF103473">
    <property type="entry name" value="MFS general substrate transporter"/>
    <property type="match status" value="1"/>
</dbReference>
<dbReference type="Pfam" id="PF00083">
    <property type="entry name" value="Sugar_tr"/>
    <property type="match status" value="1"/>
</dbReference>
<accession>A0ABM1QWZ8</accession>
<feature type="transmembrane region" description="Helical" evidence="6">
    <location>
        <begin position="229"/>
        <end position="251"/>
    </location>
</feature>
<keyword evidence="3 6" id="KW-1133">Transmembrane helix</keyword>
<feature type="transmembrane region" description="Helical" evidence="6">
    <location>
        <begin position="371"/>
        <end position="391"/>
    </location>
</feature>
<feature type="transmembrane region" description="Helical" evidence="6">
    <location>
        <begin position="144"/>
        <end position="171"/>
    </location>
</feature>
<dbReference type="Proteomes" id="UP000694864">
    <property type="component" value="Chromosome 14"/>
</dbReference>